<organism evidence="3 4">
    <name type="scientific">Gordonia defluvii</name>
    <dbReference type="NCBI Taxonomy" id="283718"/>
    <lineage>
        <taxon>Bacteria</taxon>
        <taxon>Bacillati</taxon>
        <taxon>Actinomycetota</taxon>
        <taxon>Actinomycetes</taxon>
        <taxon>Mycobacteriales</taxon>
        <taxon>Gordoniaceae</taxon>
        <taxon>Gordonia</taxon>
    </lineage>
</organism>
<dbReference type="SUPFAM" id="SSF56801">
    <property type="entry name" value="Acetyl-CoA synthetase-like"/>
    <property type="match status" value="1"/>
</dbReference>
<dbReference type="PANTHER" id="PTHR43767:SF10">
    <property type="entry name" value="SURFACTIN SYNTHASE SUBUNIT 1"/>
    <property type="match status" value="1"/>
</dbReference>
<evidence type="ECO:0000259" key="1">
    <source>
        <dbReference type="Pfam" id="PF00501"/>
    </source>
</evidence>
<dbReference type="InterPro" id="IPR000873">
    <property type="entry name" value="AMP-dep_synth/lig_dom"/>
</dbReference>
<gene>
    <name evidence="3" type="ORF">GCM10010528_04130</name>
</gene>
<dbReference type="CDD" id="cd04433">
    <property type="entry name" value="AFD_class_I"/>
    <property type="match status" value="1"/>
</dbReference>
<dbReference type="PROSITE" id="PS00455">
    <property type="entry name" value="AMP_BINDING"/>
    <property type="match status" value="1"/>
</dbReference>
<dbReference type="InterPro" id="IPR050237">
    <property type="entry name" value="ATP-dep_AMP-bd_enzyme"/>
</dbReference>
<dbReference type="InterPro" id="IPR025110">
    <property type="entry name" value="AMP-bd_C"/>
</dbReference>
<name>A0ABN3YC98_9ACTN</name>
<comment type="caution">
    <text evidence="3">The sequence shown here is derived from an EMBL/GenBank/DDBJ whole genome shotgun (WGS) entry which is preliminary data.</text>
</comment>
<dbReference type="InterPro" id="IPR020845">
    <property type="entry name" value="AMP-binding_CS"/>
</dbReference>
<feature type="domain" description="AMP-dependent synthetase/ligase" evidence="1">
    <location>
        <begin position="57"/>
        <end position="411"/>
    </location>
</feature>
<protein>
    <submittedName>
        <fullName evidence="3">Acyl-CoA synthetase</fullName>
    </submittedName>
</protein>
<dbReference type="Gene3D" id="3.40.50.12780">
    <property type="entry name" value="N-terminal domain of ligase-like"/>
    <property type="match status" value="1"/>
</dbReference>
<accession>A0ABN3YC98</accession>
<dbReference type="EMBL" id="BAAAVS010000002">
    <property type="protein sequence ID" value="GAA3025384.1"/>
    <property type="molecule type" value="Genomic_DNA"/>
</dbReference>
<dbReference type="Pfam" id="PF13193">
    <property type="entry name" value="AMP-binding_C"/>
    <property type="match status" value="1"/>
</dbReference>
<dbReference type="Gene3D" id="3.30.300.30">
    <property type="match status" value="1"/>
</dbReference>
<evidence type="ECO:0000313" key="4">
    <source>
        <dbReference type="Proteomes" id="UP001501035"/>
    </source>
</evidence>
<proteinExistence type="predicted"/>
<dbReference type="Proteomes" id="UP001501035">
    <property type="component" value="Unassembled WGS sequence"/>
</dbReference>
<dbReference type="InterPro" id="IPR045851">
    <property type="entry name" value="AMP-bd_C_sf"/>
</dbReference>
<dbReference type="InterPro" id="IPR042099">
    <property type="entry name" value="ANL_N_sf"/>
</dbReference>
<keyword evidence="4" id="KW-1185">Reference proteome</keyword>
<evidence type="ECO:0000313" key="3">
    <source>
        <dbReference type="EMBL" id="GAA3025384.1"/>
    </source>
</evidence>
<sequence length="546" mass="58758">MLMLSLRNTLEQISDTIGAIKVLQNSGAIDLKKPKQVVEAVKLGKSIGPIATVVGHVARESPNQAAIVDEAGMLTFAEFDARANAIANQLHADGLREGDVVGIIARDHRGLLTVIAGTGRAGLRLAMMNTGFGKPQFNEVAKREGIKAMFYDEEFSDLVADFPAQKRYLTWVDSTGKPPTGVRVLEEIVTSGDPSAPPLPAEFAGFVILTSGTTGLPKGARRSKISPFASALILDRIPLPQHKAAVVVSPIFHSTGWAMWGVLTALGNTAVVTRRFDPEKTLQAIVDNQAEVLVAVPTMLYRILALGDAVISKYDTSSLKTVVVAGSALPPALCNRWQDTFGDTLYNLYGSTEVAVATVATPHDLRLSPGSIGKAPISSYLRLYDDNDKQVTAKNVAGRLFVRNGAPFEGYTDGRSKQVIDGYMSTGDMALVDEHDLWHIAGRDDDMIVSGGENLYPQEVENLLAAHVEVADVAVIGVDDEEFGKRLRAFIVPVEGASPTEDDLRAHVKANLARYKVPRDIVFVNDLPRNPTGKLVRRELPAGPLA</sequence>
<dbReference type="PANTHER" id="PTHR43767">
    <property type="entry name" value="LONG-CHAIN-FATTY-ACID--COA LIGASE"/>
    <property type="match status" value="1"/>
</dbReference>
<reference evidence="3 4" key="1">
    <citation type="journal article" date="2019" name="Int. J. Syst. Evol. Microbiol.">
        <title>The Global Catalogue of Microorganisms (GCM) 10K type strain sequencing project: providing services to taxonomists for standard genome sequencing and annotation.</title>
        <authorList>
            <consortium name="The Broad Institute Genomics Platform"/>
            <consortium name="The Broad Institute Genome Sequencing Center for Infectious Disease"/>
            <person name="Wu L."/>
            <person name="Ma J."/>
        </authorList>
    </citation>
    <scope>NUCLEOTIDE SEQUENCE [LARGE SCALE GENOMIC DNA]</scope>
    <source>
        <strain evidence="3 4">JCM 14234</strain>
    </source>
</reference>
<dbReference type="Pfam" id="PF00501">
    <property type="entry name" value="AMP-binding"/>
    <property type="match status" value="1"/>
</dbReference>
<evidence type="ECO:0000259" key="2">
    <source>
        <dbReference type="Pfam" id="PF13193"/>
    </source>
</evidence>
<feature type="domain" description="AMP-binding enzyme C-terminal" evidence="2">
    <location>
        <begin position="459"/>
        <end position="534"/>
    </location>
</feature>